<protein>
    <submittedName>
        <fullName evidence="5">NAD(P)H-flavin oxidoreductase</fullName>
    </submittedName>
</protein>
<dbReference type="SMART" id="SM00903">
    <property type="entry name" value="Flavin_Reduct"/>
    <property type="match status" value="1"/>
</dbReference>
<dbReference type="GO" id="GO:0010181">
    <property type="term" value="F:FMN binding"/>
    <property type="evidence" value="ECO:0007669"/>
    <property type="project" value="InterPro"/>
</dbReference>
<keyword evidence="2" id="KW-0285">Flavoprotein</keyword>
<dbReference type="EMBL" id="CP009962">
    <property type="protein sequence ID" value="AIY41142.1"/>
    <property type="molecule type" value="Genomic_DNA"/>
</dbReference>
<comment type="cofactor">
    <cofactor evidence="1">
        <name>FMN</name>
        <dbReference type="ChEBI" id="CHEBI:58210"/>
    </cofactor>
</comment>
<dbReference type="PANTHER" id="PTHR43567">
    <property type="entry name" value="FLAVOREDOXIN-RELATED-RELATED"/>
    <property type="match status" value="1"/>
</dbReference>
<evidence type="ECO:0000313" key="5">
    <source>
        <dbReference type="EMBL" id="AIY41142.1"/>
    </source>
</evidence>
<proteinExistence type="inferred from homology"/>
<name>A0A0A1FE56_9BURK</name>
<reference evidence="6" key="1">
    <citation type="journal article" date="2014" name="Soil Biol. Biochem.">
        <title>Structure and function of bacterial communities in ageing soils: Insights from the Mendocino ecological staircase.</title>
        <authorList>
            <person name="Uroz S."/>
            <person name="Tech J.J."/>
            <person name="Sawaya N.A."/>
            <person name="Frey-Klett P."/>
            <person name="Leveau J.H.J."/>
        </authorList>
    </citation>
    <scope>NUCLEOTIDE SEQUENCE [LARGE SCALE GENOMIC DNA]</scope>
    <source>
        <strain evidence="6">Cal35</strain>
    </source>
</reference>
<dbReference type="PANTHER" id="PTHR43567:SF1">
    <property type="entry name" value="FLAVOREDOXIN"/>
    <property type="match status" value="1"/>
</dbReference>
<dbReference type="InterPro" id="IPR052174">
    <property type="entry name" value="Flavoredoxin"/>
</dbReference>
<dbReference type="GO" id="GO:0016646">
    <property type="term" value="F:oxidoreductase activity, acting on the CH-NH group of donors, NAD or NADP as acceptor"/>
    <property type="evidence" value="ECO:0007669"/>
    <property type="project" value="UniProtKB-ARBA"/>
</dbReference>
<dbReference type="InterPro" id="IPR002563">
    <property type="entry name" value="Flavin_Rdtase-like_dom"/>
</dbReference>
<dbReference type="AlphaFoldDB" id="A0A0A1FE56"/>
<feature type="domain" description="Flavin reductase like" evidence="4">
    <location>
        <begin position="24"/>
        <end position="170"/>
    </location>
</feature>
<dbReference type="InterPro" id="IPR012349">
    <property type="entry name" value="Split_barrel_FMN-bd"/>
</dbReference>
<dbReference type="SUPFAM" id="SSF50475">
    <property type="entry name" value="FMN-binding split barrel"/>
    <property type="match status" value="1"/>
</dbReference>
<evidence type="ECO:0000259" key="4">
    <source>
        <dbReference type="SMART" id="SM00903"/>
    </source>
</evidence>
<keyword evidence="6" id="KW-1185">Reference proteome</keyword>
<evidence type="ECO:0000256" key="3">
    <source>
        <dbReference type="ARBA" id="ARBA00038054"/>
    </source>
</evidence>
<accession>A0A0A1FE56</accession>
<comment type="similarity">
    <text evidence="3">Belongs to the flavoredoxin family.</text>
</comment>
<dbReference type="HOGENOM" id="CLU_059021_5_4_4"/>
<organism evidence="5 6">
    <name type="scientific">Collimonas arenae</name>
    <dbReference type="NCBI Taxonomy" id="279058"/>
    <lineage>
        <taxon>Bacteria</taxon>
        <taxon>Pseudomonadati</taxon>
        <taxon>Pseudomonadota</taxon>
        <taxon>Betaproteobacteria</taxon>
        <taxon>Burkholderiales</taxon>
        <taxon>Oxalobacteraceae</taxon>
        <taxon>Collimonas</taxon>
    </lineage>
</organism>
<sequence>MRSYLTPETIMQNIQAVELAKAYRLLNHGPTTIVTSAHAGANNVMAAAWAMALDFDPPKVLVVIDKSTLTRELVEASGEFALNIPTRAQAEQTLAVGSRSGRDGDKFAALDIATFSSQKIGAPLMSGCLAWLECKIIPEPHNQQRYDLFIAEVVAAWADAAAFSDGRWHFPSEDQHSLHYLSGGAFFATGEAFNVKLKP</sequence>
<gene>
    <name evidence="5" type="ORF">LT85_1984</name>
</gene>
<dbReference type="Pfam" id="PF01613">
    <property type="entry name" value="Flavin_Reduct"/>
    <property type="match status" value="1"/>
</dbReference>
<dbReference type="Proteomes" id="UP000030302">
    <property type="component" value="Chromosome"/>
</dbReference>
<evidence type="ECO:0000313" key="6">
    <source>
        <dbReference type="Proteomes" id="UP000030302"/>
    </source>
</evidence>
<evidence type="ECO:0000256" key="1">
    <source>
        <dbReference type="ARBA" id="ARBA00001917"/>
    </source>
</evidence>
<dbReference type="KEGG" id="care:LT85_1984"/>
<evidence type="ECO:0000256" key="2">
    <source>
        <dbReference type="ARBA" id="ARBA00022630"/>
    </source>
</evidence>
<dbReference type="Gene3D" id="2.30.110.10">
    <property type="entry name" value="Electron Transport, Fmn-binding Protein, Chain A"/>
    <property type="match status" value="1"/>
</dbReference>